<dbReference type="HOGENOM" id="CLU_2440666_0_0_1"/>
<dbReference type="AlphaFoldDB" id="A0A0D2C0Z9"/>
<dbReference type="EMBL" id="KN847045">
    <property type="protein sequence ID" value="KIW24963.1"/>
    <property type="molecule type" value="Genomic_DNA"/>
</dbReference>
<gene>
    <name evidence="1" type="ORF">PV07_10639</name>
</gene>
<dbReference type="OrthoDB" id="10455053at2759"/>
<dbReference type="RefSeq" id="XP_016245179.1">
    <property type="nucleotide sequence ID" value="XM_016397988.1"/>
</dbReference>
<name>A0A0D2C0Z9_9EURO</name>
<evidence type="ECO:0000313" key="1">
    <source>
        <dbReference type="EMBL" id="KIW24963.1"/>
    </source>
</evidence>
<reference evidence="1 2" key="1">
    <citation type="submission" date="2015-01" db="EMBL/GenBank/DDBJ databases">
        <title>The Genome Sequence of Cladophialophora immunda CBS83496.</title>
        <authorList>
            <consortium name="The Broad Institute Genomics Platform"/>
            <person name="Cuomo C."/>
            <person name="de Hoog S."/>
            <person name="Gorbushina A."/>
            <person name="Stielow B."/>
            <person name="Teixiera M."/>
            <person name="Abouelleil A."/>
            <person name="Chapman S.B."/>
            <person name="Priest M."/>
            <person name="Young S.K."/>
            <person name="Wortman J."/>
            <person name="Nusbaum C."/>
            <person name="Birren B."/>
        </authorList>
    </citation>
    <scope>NUCLEOTIDE SEQUENCE [LARGE SCALE GENOMIC DNA]</scope>
    <source>
        <strain evidence="1 2">CBS 83496</strain>
    </source>
</reference>
<sequence length="90" mass="10314">MSMASSYANSQHVQGHDYRSRIASDVAIPSIEDVGHFCVKREKVESARPPRVKQEVEDDFEGENWLDADEDVLRGRLRKRGLKLDEVPLF</sequence>
<protein>
    <submittedName>
        <fullName evidence="1">Uncharacterized protein</fullName>
    </submittedName>
</protein>
<dbReference type="Proteomes" id="UP000054466">
    <property type="component" value="Unassembled WGS sequence"/>
</dbReference>
<proteinExistence type="predicted"/>
<organism evidence="1 2">
    <name type="scientific">Cladophialophora immunda</name>
    <dbReference type="NCBI Taxonomy" id="569365"/>
    <lineage>
        <taxon>Eukaryota</taxon>
        <taxon>Fungi</taxon>
        <taxon>Dikarya</taxon>
        <taxon>Ascomycota</taxon>
        <taxon>Pezizomycotina</taxon>
        <taxon>Eurotiomycetes</taxon>
        <taxon>Chaetothyriomycetidae</taxon>
        <taxon>Chaetothyriales</taxon>
        <taxon>Herpotrichiellaceae</taxon>
        <taxon>Cladophialophora</taxon>
    </lineage>
</organism>
<dbReference type="VEuPathDB" id="FungiDB:PV07_10639"/>
<evidence type="ECO:0000313" key="2">
    <source>
        <dbReference type="Proteomes" id="UP000054466"/>
    </source>
</evidence>
<dbReference type="GeneID" id="27349833"/>
<accession>A0A0D2C0Z9</accession>
<keyword evidence="2" id="KW-1185">Reference proteome</keyword>